<feature type="binding site" description="axial binding residue" evidence="8">
    <location>
        <position position="466"/>
    </location>
    <ligand>
        <name>heme</name>
        <dbReference type="ChEBI" id="CHEBI:30413"/>
    </ligand>
    <ligandPart>
        <name>Fe</name>
        <dbReference type="ChEBI" id="CHEBI:18248"/>
    </ligandPart>
</feature>
<evidence type="ECO:0000256" key="5">
    <source>
        <dbReference type="ARBA" id="ARBA00023002"/>
    </source>
</evidence>
<dbReference type="PANTHER" id="PTHR24305:SF166">
    <property type="entry name" value="CYTOCHROME P450 12A4, MITOCHONDRIAL-RELATED"/>
    <property type="match status" value="1"/>
</dbReference>
<dbReference type="GO" id="GO:0020037">
    <property type="term" value="F:heme binding"/>
    <property type="evidence" value="ECO:0007669"/>
    <property type="project" value="InterPro"/>
</dbReference>
<comment type="caution">
    <text evidence="10">The sequence shown here is derived from an EMBL/GenBank/DDBJ whole genome shotgun (WGS) entry which is preliminary data.</text>
</comment>
<dbReference type="Gene3D" id="1.10.630.10">
    <property type="entry name" value="Cytochrome P450"/>
    <property type="match status" value="1"/>
</dbReference>
<dbReference type="GO" id="GO:0004497">
    <property type="term" value="F:monooxygenase activity"/>
    <property type="evidence" value="ECO:0007669"/>
    <property type="project" value="UniProtKB-KW"/>
</dbReference>
<keyword evidence="7 9" id="KW-0503">Monooxygenase</keyword>
<dbReference type="AlphaFoldDB" id="A0AAD7V4P0"/>
<keyword evidence="6 8" id="KW-0408">Iron</keyword>
<evidence type="ECO:0000256" key="7">
    <source>
        <dbReference type="ARBA" id="ARBA00023033"/>
    </source>
</evidence>
<evidence type="ECO:0000256" key="1">
    <source>
        <dbReference type="ARBA" id="ARBA00001971"/>
    </source>
</evidence>
<dbReference type="FunFam" id="1.10.630.10:FF:000182">
    <property type="entry name" value="Cytochrome P450 3A4"/>
    <property type="match status" value="1"/>
</dbReference>
<sequence length="527" mass="59468">MESILNNIEYAKEKIIDKASKVDSKDVKEAGQLAALTLTAYYASTKLYDAFFGPLSGIPGPFAQKFYSMHYSRKMENPPGTSWEQQMAWHKQYGKVVRLGPNRISVADKDMVQQVLMTDDFPKGPSYNRLQRLGGVSMLSTIDKAVHKQRRRIVSPAFSIKYLNSLEPFMAKTNDAMVTRIDNDIAKTHNADGYGTVDMWLIFQYLALDIIGETAFGETFNMLEKSDHPVPRAITKNMQTGSYLMSHPILGVLRSMYSVGSTSVVSANLELKKFMKKIIMERLKGGDEARRNDILQILIDSQQAHHADDRLTADTIARETVLFLVAGSETTSNTTGFAFVELLKHPEIMEKLRAEIDAIPVEDDKDLTHEQLKHLPYLNAVINETLRLNTIVSAGVERIAPKDVVLGGKQFVPKGTIIHSNFYCVHLDPDYWPEPNKFIPERWIEGSSMPADKNAFYPFSAGSRNCLGKQFAYQEMRLSIATLVRLFDFKAIPEEIANSDERRCFLTLAVKSNSFKVLMKRRNTASL</sequence>
<evidence type="ECO:0000313" key="11">
    <source>
        <dbReference type="Proteomes" id="UP001234581"/>
    </source>
</evidence>
<dbReference type="InterPro" id="IPR036396">
    <property type="entry name" value="Cyt_P450_sf"/>
</dbReference>
<dbReference type="PRINTS" id="PR00385">
    <property type="entry name" value="P450"/>
</dbReference>
<dbReference type="PROSITE" id="PS00086">
    <property type="entry name" value="CYTOCHROME_P450"/>
    <property type="match status" value="1"/>
</dbReference>
<evidence type="ECO:0000313" key="10">
    <source>
        <dbReference type="EMBL" id="KAJ8658814.1"/>
    </source>
</evidence>
<evidence type="ECO:0000256" key="8">
    <source>
        <dbReference type="PIRSR" id="PIRSR602401-1"/>
    </source>
</evidence>
<keyword evidence="5 9" id="KW-0560">Oxidoreductase</keyword>
<evidence type="ECO:0000256" key="4">
    <source>
        <dbReference type="ARBA" id="ARBA00022723"/>
    </source>
</evidence>
<dbReference type="PANTHER" id="PTHR24305">
    <property type="entry name" value="CYTOCHROME P450"/>
    <property type="match status" value="1"/>
</dbReference>
<dbReference type="PRINTS" id="PR00463">
    <property type="entry name" value="EP450I"/>
</dbReference>
<dbReference type="Proteomes" id="UP001234581">
    <property type="component" value="Unassembled WGS sequence"/>
</dbReference>
<dbReference type="InterPro" id="IPR002401">
    <property type="entry name" value="Cyt_P450_E_grp-I"/>
</dbReference>
<accession>A0AAD7V4P0</accession>
<organism evidence="10 11">
    <name type="scientific">Lichtheimia ornata</name>
    <dbReference type="NCBI Taxonomy" id="688661"/>
    <lineage>
        <taxon>Eukaryota</taxon>
        <taxon>Fungi</taxon>
        <taxon>Fungi incertae sedis</taxon>
        <taxon>Mucoromycota</taxon>
        <taxon>Mucoromycotina</taxon>
        <taxon>Mucoromycetes</taxon>
        <taxon>Mucorales</taxon>
        <taxon>Lichtheimiaceae</taxon>
        <taxon>Lichtheimia</taxon>
    </lineage>
</organism>
<reference evidence="10 11" key="1">
    <citation type="submission" date="2023-03" db="EMBL/GenBank/DDBJ databases">
        <title>Genome sequence of Lichtheimia ornata CBS 291.66.</title>
        <authorList>
            <person name="Mohabir J.T."/>
            <person name="Shea T.P."/>
            <person name="Kurbessoian T."/>
            <person name="Berby B."/>
            <person name="Fontaine J."/>
            <person name="Livny J."/>
            <person name="Gnirke A."/>
            <person name="Stajich J.E."/>
            <person name="Cuomo C.A."/>
        </authorList>
    </citation>
    <scope>NUCLEOTIDE SEQUENCE [LARGE SCALE GENOMIC DNA]</scope>
    <source>
        <strain evidence="10">CBS 291.66</strain>
    </source>
</reference>
<proteinExistence type="inferred from homology"/>
<dbReference type="InterPro" id="IPR001128">
    <property type="entry name" value="Cyt_P450"/>
</dbReference>
<evidence type="ECO:0000256" key="2">
    <source>
        <dbReference type="ARBA" id="ARBA00010617"/>
    </source>
</evidence>
<dbReference type="EMBL" id="JARTCD010000022">
    <property type="protein sequence ID" value="KAJ8658814.1"/>
    <property type="molecule type" value="Genomic_DNA"/>
</dbReference>
<comment type="similarity">
    <text evidence="2 9">Belongs to the cytochrome P450 family.</text>
</comment>
<dbReference type="RefSeq" id="XP_058343727.1">
    <property type="nucleotide sequence ID" value="XM_058485580.1"/>
</dbReference>
<dbReference type="SUPFAM" id="SSF48264">
    <property type="entry name" value="Cytochrome P450"/>
    <property type="match status" value="1"/>
</dbReference>
<dbReference type="InterPro" id="IPR050121">
    <property type="entry name" value="Cytochrome_P450_monoxygenase"/>
</dbReference>
<dbReference type="GO" id="GO:0016705">
    <property type="term" value="F:oxidoreductase activity, acting on paired donors, with incorporation or reduction of molecular oxygen"/>
    <property type="evidence" value="ECO:0007669"/>
    <property type="project" value="InterPro"/>
</dbReference>
<name>A0AAD7V4P0_9FUNG</name>
<evidence type="ECO:0000256" key="3">
    <source>
        <dbReference type="ARBA" id="ARBA00022617"/>
    </source>
</evidence>
<protein>
    <recommendedName>
        <fullName evidence="12">Cytochrome p450</fullName>
    </recommendedName>
</protein>
<dbReference type="GO" id="GO:0005506">
    <property type="term" value="F:iron ion binding"/>
    <property type="evidence" value="ECO:0007669"/>
    <property type="project" value="InterPro"/>
</dbReference>
<keyword evidence="3 8" id="KW-0349">Heme</keyword>
<dbReference type="GeneID" id="83212953"/>
<dbReference type="Pfam" id="PF00067">
    <property type="entry name" value="p450"/>
    <property type="match status" value="1"/>
</dbReference>
<evidence type="ECO:0000256" key="6">
    <source>
        <dbReference type="ARBA" id="ARBA00023004"/>
    </source>
</evidence>
<comment type="cofactor">
    <cofactor evidence="1 8">
        <name>heme</name>
        <dbReference type="ChEBI" id="CHEBI:30413"/>
    </cofactor>
</comment>
<evidence type="ECO:0008006" key="12">
    <source>
        <dbReference type="Google" id="ProtNLM"/>
    </source>
</evidence>
<dbReference type="InterPro" id="IPR017972">
    <property type="entry name" value="Cyt_P450_CS"/>
</dbReference>
<gene>
    <name evidence="10" type="ORF">O0I10_005541</name>
</gene>
<keyword evidence="11" id="KW-1185">Reference proteome</keyword>
<keyword evidence="4 8" id="KW-0479">Metal-binding</keyword>
<dbReference type="CDD" id="cd11061">
    <property type="entry name" value="CYP67-like"/>
    <property type="match status" value="1"/>
</dbReference>
<evidence type="ECO:0000256" key="9">
    <source>
        <dbReference type="RuleBase" id="RU000461"/>
    </source>
</evidence>